<feature type="compositionally biased region" description="Basic and acidic residues" evidence="2">
    <location>
        <begin position="396"/>
        <end position="407"/>
    </location>
</feature>
<reference evidence="3" key="2">
    <citation type="submission" date="2023-05" db="EMBL/GenBank/DDBJ databases">
        <authorList>
            <consortium name="Lawrence Berkeley National Laboratory"/>
            <person name="Steindorff A."/>
            <person name="Hensen N."/>
            <person name="Bonometti L."/>
            <person name="Westerberg I."/>
            <person name="Brannstrom I.O."/>
            <person name="Guillou S."/>
            <person name="Cros-Aarteil S."/>
            <person name="Calhoun S."/>
            <person name="Haridas S."/>
            <person name="Kuo A."/>
            <person name="Mondo S."/>
            <person name="Pangilinan J."/>
            <person name="Riley R."/>
            <person name="Labutti K."/>
            <person name="Andreopoulos B."/>
            <person name="Lipzen A."/>
            <person name="Chen C."/>
            <person name="Yanf M."/>
            <person name="Daum C."/>
            <person name="Ng V."/>
            <person name="Clum A."/>
            <person name="Ohm R."/>
            <person name="Martin F."/>
            <person name="Silar P."/>
            <person name="Natvig D."/>
            <person name="Lalanne C."/>
            <person name="Gautier V."/>
            <person name="Ament-Velasquez S.L."/>
            <person name="Kruys A."/>
            <person name="Hutchinson M.I."/>
            <person name="Powell A.J."/>
            <person name="Barry K."/>
            <person name="Miller A.N."/>
            <person name="Grigoriev I.V."/>
            <person name="Debuchy R."/>
            <person name="Gladieux P."/>
            <person name="Thoren M.H."/>
            <person name="Johannesson H."/>
        </authorList>
    </citation>
    <scope>NUCLEOTIDE SEQUENCE</scope>
    <source>
        <strain evidence="3">CBS 508.74</strain>
    </source>
</reference>
<protein>
    <submittedName>
        <fullName evidence="3">Uncharacterized protein</fullName>
    </submittedName>
</protein>
<feature type="compositionally biased region" description="Basic and acidic residues" evidence="2">
    <location>
        <begin position="185"/>
        <end position="199"/>
    </location>
</feature>
<evidence type="ECO:0000256" key="2">
    <source>
        <dbReference type="SAM" id="MobiDB-lite"/>
    </source>
</evidence>
<dbReference type="AlphaFoldDB" id="A0AAN6YT07"/>
<reference evidence="3" key="1">
    <citation type="journal article" date="2023" name="Mol. Phylogenet. Evol.">
        <title>Genome-scale phylogeny and comparative genomics of the fungal order Sordariales.</title>
        <authorList>
            <person name="Hensen N."/>
            <person name="Bonometti L."/>
            <person name="Westerberg I."/>
            <person name="Brannstrom I.O."/>
            <person name="Guillou S."/>
            <person name="Cros-Aarteil S."/>
            <person name="Calhoun S."/>
            <person name="Haridas S."/>
            <person name="Kuo A."/>
            <person name="Mondo S."/>
            <person name="Pangilinan J."/>
            <person name="Riley R."/>
            <person name="LaButti K."/>
            <person name="Andreopoulos B."/>
            <person name="Lipzen A."/>
            <person name="Chen C."/>
            <person name="Yan M."/>
            <person name="Daum C."/>
            <person name="Ng V."/>
            <person name="Clum A."/>
            <person name="Steindorff A."/>
            <person name="Ohm R.A."/>
            <person name="Martin F."/>
            <person name="Silar P."/>
            <person name="Natvig D.O."/>
            <person name="Lalanne C."/>
            <person name="Gautier V."/>
            <person name="Ament-Velasquez S.L."/>
            <person name="Kruys A."/>
            <person name="Hutchinson M.I."/>
            <person name="Powell A.J."/>
            <person name="Barry K."/>
            <person name="Miller A.N."/>
            <person name="Grigoriev I.V."/>
            <person name="Debuchy R."/>
            <person name="Gladieux P."/>
            <person name="Hiltunen Thoren M."/>
            <person name="Johannesson H."/>
        </authorList>
    </citation>
    <scope>NUCLEOTIDE SEQUENCE</scope>
    <source>
        <strain evidence="3">CBS 508.74</strain>
    </source>
</reference>
<organism evidence="3 4">
    <name type="scientific">Canariomyces notabilis</name>
    <dbReference type="NCBI Taxonomy" id="2074819"/>
    <lineage>
        <taxon>Eukaryota</taxon>
        <taxon>Fungi</taxon>
        <taxon>Dikarya</taxon>
        <taxon>Ascomycota</taxon>
        <taxon>Pezizomycotina</taxon>
        <taxon>Sordariomycetes</taxon>
        <taxon>Sordariomycetidae</taxon>
        <taxon>Sordariales</taxon>
        <taxon>Chaetomiaceae</taxon>
        <taxon>Canariomyces</taxon>
    </lineage>
</organism>
<dbReference type="Proteomes" id="UP001302812">
    <property type="component" value="Unassembled WGS sequence"/>
</dbReference>
<accession>A0AAN6YT07</accession>
<comment type="caution">
    <text evidence="3">The sequence shown here is derived from an EMBL/GenBank/DDBJ whole genome shotgun (WGS) entry which is preliminary data.</text>
</comment>
<sequence length="545" mass="64548">MEYLMLPTHPATQLQVLDHNVNHPQMGLNYSRPPGNHDLFWLVPPSFQASHRHRRRQYRHRRRSFCYDSGEASRKKKSSPCFVALLCCACFGLVRLDTDTASTAQGNRKRTCHTTKVKRGTMSDPPSEATILAQLDAWVLEDEQARRILHMELLERELGQQRDSTHTKTKNKTKATTTPRSSSRSLEKSKSQPRQHQELEEPEPEQTAVSLAMQLSLEEREAGLRQAMLEQARLEASFAAQQKRRRERERELQLELQREAAATARQEREREREREAVRERDRFEAEVRYYNYARSERKEKERVERSEREVVRFDLKRVEREREEKEKERKTRQGHVGESVLDEVVNRVREEIEEEARLGRRRQNKLTRDREAERLQAKAKIMWQQVKADVAEDSESERNPTWKDRPRLDHHRHHATSTGYLTLDWDLSTTTTARRVGDNETETAKGLPSMHRLRPDTRSAFPQVRFRDGDVETETETRHVRRWEDGRGRWAETEATFWEDDELEDSYLWSKVSTEHWGVAIRQEEQGRDGYRRYREASRFGRGFI</sequence>
<dbReference type="RefSeq" id="XP_064670811.1">
    <property type="nucleotide sequence ID" value="XM_064810448.1"/>
</dbReference>
<evidence type="ECO:0000256" key="1">
    <source>
        <dbReference type="SAM" id="Coils"/>
    </source>
</evidence>
<gene>
    <name evidence="3" type="ORF">N656DRAFT_649825</name>
</gene>
<proteinExistence type="predicted"/>
<feature type="coiled-coil region" evidence="1">
    <location>
        <begin position="229"/>
        <end position="335"/>
    </location>
</feature>
<feature type="region of interest" description="Disordered" evidence="2">
    <location>
        <begin position="388"/>
        <end position="408"/>
    </location>
</feature>
<dbReference type="GeneID" id="89934573"/>
<name>A0AAN6YT07_9PEZI</name>
<evidence type="ECO:0000313" key="3">
    <source>
        <dbReference type="EMBL" id="KAK4113241.1"/>
    </source>
</evidence>
<feature type="compositionally biased region" description="Low complexity" evidence="2">
    <location>
        <begin position="174"/>
        <end position="184"/>
    </location>
</feature>
<feature type="compositionally biased region" description="Basic residues" evidence="2">
    <location>
        <begin position="107"/>
        <end position="119"/>
    </location>
</feature>
<dbReference type="EMBL" id="MU853340">
    <property type="protein sequence ID" value="KAK4113241.1"/>
    <property type="molecule type" value="Genomic_DNA"/>
</dbReference>
<evidence type="ECO:0000313" key="4">
    <source>
        <dbReference type="Proteomes" id="UP001302812"/>
    </source>
</evidence>
<keyword evidence="1" id="KW-0175">Coiled coil</keyword>
<feature type="region of interest" description="Disordered" evidence="2">
    <location>
        <begin position="103"/>
        <end position="128"/>
    </location>
</feature>
<keyword evidence="4" id="KW-1185">Reference proteome</keyword>
<feature type="region of interest" description="Disordered" evidence="2">
    <location>
        <begin position="159"/>
        <end position="209"/>
    </location>
</feature>